<evidence type="ECO:0000313" key="3">
    <source>
        <dbReference type="Proteomes" id="UP001232163"/>
    </source>
</evidence>
<name>A0ABT9MFS9_9DEIO</name>
<gene>
    <name evidence="2" type="ORF">QO006_002899</name>
</gene>
<evidence type="ECO:0000256" key="1">
    <source>
        <dbReference type="SAM" id="MobiDB-lite"/>
    </source>
</evidence>
<feature type="compositionally biased region" description="Gly residues" evidence="1">
    <location>
        <begin position="360"/>
        <end position="370"/>
    </location>
</feature>
<dbReference type="PRINTS" id="PR00507">
    <property type="entry name" value="N12N6MTFRASE"/>
</dbReference>
<feature type="region of interest" description="Disordered" evidence="1">
    <location>
        <begin position="1"/>
        <end position="32"/>
    </location>
</feature>
<dbReference type="EMBL" id="JAURUR010000011">
    <property type="protein sequence ID" value="MDP9765448.1"/>
    <property type="molecule type" value="Genomic_DNA"/>
</dbReference>
<evidence type="ECO:0000313" key="2">
    <source>
        <dbReference type="EMBL" id="MDP9765448.1"/>
    </source>
</evidence>
<feature type="region of interest" description="Disordered" evidence="1">
    <location>
        <begin position="251"/>
        <end position="279"/>
    </location>
</feature>
<keyword evidence="2" id="KW-0489">Methyltransferase</keyword>
<dbReference type="InterPro" id="IPR029063">
    <property type="entry name" value="SAM-dependent_MTases_sf"/>
</dbReference>
<dbReference type="CDD" id="cd02440">
    <property type="entry name" value="AdoMet_MTases"/>
    <property type="match status" value="1"/>
</dbReference>
<accession>A0ABT9MFS9</accession>
<organism evidence="2 3">
    <name type="scientific">Deinococcus enclensis</name>
    <dbReference type="NCBI Taxonomy" id="1049582"/>
    <lineage>
        <taxon>Bacteria</taxon>
        <taxon>Thermotogati</taxon>
        <taxon>Deinococcota</taxon>
        <taxon>Deinococci</taxon>
        <taxon>Deinococcales</taxon>
        <taxon>Deinococcaceae</taxon>
        <taxon>Deinococcus</taxon>
    </lineage>
</organism>
<protein>
    <submittedName>
        <fullName evidence="2">RNA methylase</fullName>
    </submittedName>
</protein>
<dbReference type="GO" id="GO:0032259">
    <property type="term" value="P:methylation"/>
    <property type="evidence" value="ECO:0007669"/>
    <property type="project" value="UniProtKB-KW"/>
</dbReference>
<reference evidence="2 3" key="1">
    <citation type="submission" date="2023-07" db="EMBL/GenBank/DDBJ databases">
        <title>Genomic Encyclopedia of Type Strains, Phase IV (KMG-IV): sequencing the most valuable type-strain genomes for metagenomic binning, comparative biology and taxonomic classification.</title>
        <authorList>
            <person name="Goeker M."/>
        </authorList>
    </citation>
    <scope>NUCLEOTIDE SEQUENCE [LARGE SCALE GENOMIC DNA]</scope>
    <source>
        <strain evidence="2 3">NIO-1023</strain>
    </source>
</reference>
<proteinExistence type="predicted"/>
<comment type="caution">
    <text evidence="2">The sequence shown here is derived from an EMBL/GenBank/DDBJ whole genome shotgun (WGS) entry which is preliminary data.</text>
</comment>
<dbReference type="RefSeq" id="WP_307467492.1">
    <property type="nucleotide sequence ID" value="NZ_JAURUR010000011.1"/>
</dbReference>
<dbReference type="Gene3D" id="3.40.50.150">
    <property type="entry name" value="Vaccinia Virus protein VP39"/>
    <property type="match status" value="1"/>
</dbReference>
<feature type="region of interest" description="Disordered" evidence="1">
    <location>
        <begin position="293"/>
        <end position="408"/>
    </location>
</feature>
<dbReference type="Proteomes" id="UP001232163">
    <property type="component" value="Unassembled WGS sequence"/>
</dbReference>
<dbReference type="PROSITE" id="PS00092">
    <property type="entry name" value="N6_MTASE"/>
    <property type="match status" value="1"/>
</dbReference>
<dbReference type="GO" id="GO:0008168">
    <property type="term" value="F:methyltransferase activity"/>
    <property type="evidence" value="ECO:0007669"/>
    <property type="project" value="UniProtKB-KW"/>
</dbReference>
<sequence length="544" mass="57614">MTNSLFEDLALHVSPPPAPKAGKKSARKSQAPAAALYGPLSDAHPAPGLPGNAVARVESVDLPAFGVELAGADQATRKAVNDRAVALSAGVDATDRAALKRWLADQSNDDVRVLRAYSGGGHLGESTDAYYTPTRLAFFTWYLLTKLDARIRAALEPSCGTGPFLATAPSGVRLTAVEYDPDAARIAQLLHPHAHVHPGSFEAYHATSADPRPDVVIGNPPFGARGETVRLDPRHADLRRAERYFLKAGLEREVHPHAPSPAAHLRPHHQRQRGAPALPRRAVRLSRAALAGHRALHAPPARPESPTGPRASHRRAASDGSRGLPGGIDAAHRAAHVRPASHPHHRCPVRRRGGGEDADGPGGRGAGRCGQAGAAPASGLAGNPGSGHRVPGGTMTSSVHPAPNARTARRPFLPPVAVGFVTVVLLRHGLLEFTPVVSHALHRSEAEVAVDLMIWGAMWVFIGLSAARPLSRRAVAERGPAEAERRAVAFHTWGSPLLMSVMFLNLLQPFSFSPHLAYFGPLAYAVLAGAAHFHRQNADEALTK</sequence>
<dbReference type="InterPro" id="IPR002052">
    <property type="entry name" value="DNA_methylase_N6_adenine_CS"/>
</dbReference>
<keyword evidence="3" id="KW-1185">Reference proteome</keyword>
<keyword evidence="2" id="KW-0808">Transferase</keyword>
<dbReference type="SUPFAM" id="SSF53335">
    <property type="entry name" value="S-adenosyl-L-methionine-dependent methyltransferases"/>
    <property type="match status" value="1"/>
</dbReference>
<feature type="compositionally biased region" description="Basic residues" evidence="1">
    <location>
        <begin position="333"/>
        <end position="352"/>
    </location>
</feature>